<accession>A0A0S7Y491</accession>
<evidence type="ECO:0000256" key="1">
    <source>
        <dbReference type="SAM" id="Phobius"/>
    </source>
</evidence>
<dbReference type="AlphaFoldDB" id="A0A0S7Y491"/>
<reference evidence="2 3" key="1">
    <citation type="journal article" date="2015" name="Microbiome">
        <title>Genomic resolution of linkages in carbon, nitrogen, and sulfur cycling among widespread estuary sediment bacteria.</title>
        <authorList>
            <person name="Baker B.J."/>
            <person name="Lazar C.S."/>
            <person name="Teske A.P."/>
            <person name="Dick G.J."/>
        </authorList>
    </citation>
    <scope>NUCLEOTIDE SEQUENCE [LARGE SCALE GENOMIC DNA]</scope>
    <source>
        <strain evidence="2">DG_54_3</strain>
    </source>
</reference>
<feature type="transmembrane region" description="Helical" evidence="1">
    <location>
        <begin position="12"/>
        <end position="31"/>
    </location>
</feature>
<dbReference type="PANTHER" id="PTHR31446:SF29">
    <property type="entry name" value="ACID PHOSPHATASE_VANADIUM-DEPENDENT HALOPEROXIDASE-RELATED PROTEIN"/>
    <property type="match status" value="1"/>
</dbReference>
<feature type="transmembrane region" description="Helical" evidence="1">
    <location>
        <begin position="69"/>
        <end position="88"/>
    </location>
</feature>
<keyword evidence="1" id="KW-0812">Transmembrane</keyword>
<keyword evidence="1" id="KW-1133">Transmembrane helix</keyword>
<dbReference type="PANTHER" id="PTHR31446">
    <property type="entry name" value="ACID PHOSPHATASE/VANADIUM-DEPENDENT HALOPEROXIDASE-RELATED PROTEIN"/>
    <property type="match status" value="1"/>
</dbReference>
<gene>
    <name evidence="2" type="ORF">AMJ44_03375</name>
</gene>
<name>A0A0S7Y491_UNCSA</name>
<dbReference type="EMBL" id="LIZX01000021">
    <property type="protein sequence ID" value="KPJ69569.1"/>
    <property type="molecule type" value="Genomic_DNA"/>
</dbReference>
<proteinExistence type="predicted"/>
<sequence length="154" mass="17071">MKELLVSMLSNFTLVTVIISNFTAQGIKVAIRRLQEGKWDFWVFFEAGGMPSSHSATVTSLTLAAGIQAGWNSALFTACLVLALIVIYDATGVRRVAGKQAEILNKMMDDIYSRRKEKIEKVRVILGHDPVEVLAGVSLAILVTLVTYYVYFIR</sequence>
<evidence type="ECO:0008006" key="4">
    <source>
        <dbReference type="Google" id="ProtNLM"/>
    </source>
</evidence>
<organism evidence="2 3">
    <name type="scientific">candidate division WOR-1 bacterium DG_54_3</name>
    <dbReference type="NCBI Taxonomy" id="1703775"/>
    <lineage>
        <taxon>Bacteria</taxon>
        <taxon>Bacillati</taxon>
        <taxon>Saganbacteria</taxon>
    </lineage>
</organism>
<comment type="caution">
    <text evidence="2">The sequence shown here is derived from an EMBL/GenBank/DDBJ whole genome shotgun (WGS) entry which is preliminary data.</text>
</comment>
<dbReference type="InterPro" id="IPR003832">
    <property type="entry name" value="DUF212"/>
</dbReference>
<feature type="transmembrane region" description="Helical" evidence="1">
    <location>
        <begin position="133"/>
        <end position="152"/>
    </location>
</feature>
<dbReference type="Pfam" id="PF02681">
    <property type="entry name" value="DUF212"/>
    <property type="match status" value="1"/>
</dbReference>
<protein>
    <recommendedName>
        <fullName evidence="4">Acid phosphatase</fullName>
    </recommendedName>
</protein>
<evidence type="ECO:0000313" key="2">
    <source>
        <dbReference type="EMBL" id="KPJ69569.1"/>
    </source>
</evidence>
<dbReference type="Proteomes" id="UP000051861">
    <property type="component" value="Unassembled WGS sequence"/>
</dbReference>
<evidence type="ECO:0000313" key="3">
    <source>
        <dbReference type="Proteomes" id="UP000051861"/>
    </source>
</evidence>
<keyword evidence="1" id="KW-0472">Membrane</keyword>